<dbReference type="AlphaFoldDB" id="A0A1V9FER7"/>
<comment type="caution">
    <text evidence="7">The sequence shown here is derived from an EMBL/GenBank/DDBJ whole genome shotgun (WGS) entry which is preliminary data.</text>
</comment>
<keyword evidence="8" id="KW-1185">Reference proteome</keyword>
<feature type="transmembrane region" description="Helical" evidence="6">
    <location>
        <begin position="249"/>
        <end position="277"/>
    </location>
</feature>
<comment type="similarity">
    <text evidence="2">Belongs to the autoinducer-2 exporter (AI-2E) (TC 2.A.86) family.</text>
</comment>
<keyword evidence="4 6" id="KW-1133">Transmembrane helix</keyword>
<feature type="transmembrane region" description="Helical" evidence="6">
    <location>
        <begin position="16"/>
        <end position="33"/>
    </location>
</feature>
<comment type="subcellular location">
    <subcellularLocation>
        <location evidence="1">Membrane</location>
        <topology evidence="1">Multi-pass membrane protein</topology>
    </subcellularLocation>
</comment>
<evidence type="ECO:0000313" key="8">
    <source>
        <dbReference type="Proteomes" id="UP000192276"/>
    </source>
</evidence>
<dbReference type="PANTHER" id="PTHR21716:SF62">
    <property type="entry name" value="TRANSPORT PROTEIN YDBI-RELATED"/>
    <property type="match status" value="1"/>
</dbReference>
<proteinExistence type="inferred from homology"/>
<evidence type="ECO:0000256" key="3">
    <source>
        <dbReference type="ARBA" id="ARBA00022692"/>
    </source>
</evidence>
<feature type="transmembrane region" description="Helical" evidence="6">
    <location>
        <begin position="289"/>
        <end position="308"/>
    </location>
</feature>
<evidence type="ECO:0000256" key="1">
    <source>
        <dbReference type="ARBA" id="ARBA00004141"/>
    </source>
</evidence>
<dbReference type="OrthoDB" id="5761230at2"/>
<dbReference type="PANTHER" id="PTHR21716">
    <property type="entry name" value="TRANSMEMBRANE PROTEIN"/>
    <property type="match status" value="1"/>
</dbReference>
<organism evidence="7 8">
    <name type="scientific">Niastella populi</name>
    <dbReference type="NCBI Taxonomy" id="550983"/>
    <lineage>
        <taxon>Bacteria</taxon>
        <taxon>Pseudomonadati</taxon>
        <taxon>Bacteroidota</taxon>
        <taxon>Chitinophagia</taxon>
        <taxon>Chitinophagales</taxon>
        <taxon>Chitinophagaceae</taxon>
        <taxon>Niastella</taxon>
    </lineage>
</organism>
<dbReference type="InterPro" id="IPR002549">
    <property type="entry name" value="AI-2E-like"/>
</dbReference>
<evidence type="ECO:0000256" key="2">
    <source>
        <dbReference type="ARBA" id="ARBA00009773"/>
    </source>
</evidence>
<dbReference type="GO" id="GO:0055085">
    <property type="term" value="P:transmembrane transport"/>
    <property type="evidence" value="ECO:0007669"/>
    <property type="project" value="TreeGrafter"/>
</dbReference>
<evidence type="ECO:0000256" key="6">
    <source>
        <dbReference type="SAM" id="Phobius"/>
    </source>
</evidence>
<dbReference type="Proteomes" id="UP000192276">
    <property type="component" value="Unassembled WGS sequence"/>
</dbReference>
<keyword evidence="3 6" id="KW-0812">Transmembrane</keyword>
<reference evidence="8" key="1">
    <citation type="submission" date="2016-04" db="EMBL/GenBank/DDBJ databases">
        <authorList>
            <person name="Chen L."/>
            <person name="Zhuang W."/>
            <person name="Wang G."/>
        </authorList>
    </citation>
    <scope>NUCLEOTIDE SEQUENCE [LARGE SCALE GENOMIC DNA]</scope>
    <source>
        <strain evidence="8">208</strain>
    </source>
</reference>
<feature type="transmembrane region" description="Helical" evidence="6">
    <location>
        <begin position="314"/>
        <end position="336"/>
    </location>
</feature>
<evidence type="ECO:0000313" key="7">
    <source>
        <dbReference type="EMBL" id="OQP56716.1"/>
    </source>
</evidence>
<dbReference type="Pfam" id="PF01594">
    <property type="entry name" value="AI-2E_transport"/>
    <property type="match status" value="1"/>
</dbReference>
<feature type="transmembrane region" description="Helical" evidence="6">
    <location>
        <begin position="156"/>
        <end position="178"/>
    </location>
</feature>
<dbReference type="EMBL" id="LWBP01000197">
    <property type="protein sequence ID" value="OQP56716.1"/>
    <property type="molecule type" value="Genomic_DNA"/>
</dbReference>
<name>A0A1V9FER7_9BACT</name>
<dbReference type="GO" id="GO:0016020">
    <property type="term" value="C:membrane"/>
    <property type="evidence" value="ECO:0007669"/>
    <property type="project" value="UniProtKB-SubCell"/>
</dbReference>
<accession>A0A1V9FER7</accession>
<dbReference type="RefSeq" id="WP_081168257.1">
    <property type="nucleotide sequence ID" value="NZ_LWBP01000197.1"/>
</dbReference>
<feature type="transmembrane region" description="Helical" evidence="6">
    <location>
        <begin position="208"/>
        <end position="237"/>
    </location>
</feature>
<evidence type="ECO:0000256" key="4">
    <source>
        <dbReference type="ARBA" id="ARBA00022989"/>
    </source>
</evidence>
<evidence type="ECO:0000256" key="5">
    <source>
        <dbReference type="ARBA" id="ARBA00023136"/>
    </source>
</evidence>
<protein>
    <submittedName>
        <fullName evidence="7">AI-2E family transporter</fullName>
    </submittedName>
</protein>
<keyword evidence="5 6" id="KW-0472">Membrane</keyword>
<sequence length="341" mass="37285">MIKEPPDNLLQFKQKAWTVVVIGAFVVVLLWIIKVTFNVLLLILAGALIALYFHGLSGLIHRKLHIAKKWSLLLAVVISFLLLTLFFAFAGNKVGQQIDELTKTLPATIDNVKQYLNNSSIGRQIIQRVSSEDNMQKMSLLIKSFFRSTFGVLGDMYVVLFLGLFFTASPTPYLSGFLKLMPSSAKPGAEHILNLVGFRLTKWLKGKLLAMLVVAILTLVGLLIIGMPMAFALALIAGLLNFIPNFGPLIALIPAVLVGFTQGPVTAALVAGLYILVQVLESNFITPQIQKRLISIPPALIIIAQLMMGVLTGGWGLIVATPLILILMTVIGELYVKKQDK</sequence>
<feature type="transmembrane region" description="Helical" evidence="6">
    <location>
        <begin position="72"/>
        <end position="91"/>
    </location>
</feature>
<feature type="transmembrane region" description="Helical" evidence="6">
    <location>
        <begin position="39"/>
        <end position="60"/>
    </location>
</feature>
<gene>
    <name evidence="7" type="ORF">A4R26_25545</name>
</gene>